<feature type="region of interest" description="Disordered" evidence="7">
    <location>
        <begin position="476"/>
        <end position="528"/>
    </location>
</feature>
<evidence type="ECO:0000256" key="3">
    <source>
        <dbReference type="ARBA" id="ARBA00023125"/>
    </source>
</evidence>
<dbReference type="CDD" id="cd00086">
    <property type="entry name" value="homeodomain"/>
    <property type="match status" value="1"/>
</dbReference>
<evidence type="ECO:0000256" key="1">
    <source>
        <dbReference type="ARBA" id="ARBA00004123"/>
    </source>
</evidence>
<keyword evidence="3 6" id="KW-0238">DNA-binding</keyword>
<keyword evidence="4 6" id="KW-0371">Homeobox</keyword>
<sequence length="622" mass="66515">MSFSQITCQYIPVGSSVSAQTGGALFVDRLSSQNAASSISSSAAAAAAAAASAAVASSSSSAAAAAAATSSSSSSAAAAAAAAASAVSSSQQAGGSQCREFQMNSSAAAAAVLGLYGSPYAAQAYGAFLPYTAAELSVFSQLGSHYEIKDSPGLQHSSFPYPTAAYYSPYGGFQYTDPSRPKNATRESTATLKAWLNEHRKNPYPTKGEKIMLAIITKMTLTQVSTWFANARRRLKKENKVTWAPRSRSDEEGHSCGSDAEVDRKEEDEEEEDEEDEAVGEEEAEEEDDDDDEEIDLENIDIEKCEEEEEDSGDLSRDERDGAMEAELKMREAVKGQTAPGMRTSPASCLSSEAPTGSKPGSPTALSSTLVVMSQGAPQLLRHHHHHHQQQQQHHQQQNPNVQQQQQQQGHRESQPDPVGPARPKIWSLAETATSPDSPRRSPSSVTQHTCGQIGGPSAYLYSPAAAAAILCSKLHQQSPQHNHHQHQQQQQNGLHNHHHHNNHHHQTQHHHHHHQGHQQHHQQQQQSFLLRQAEFLGIASQRGGTGVVAAAAAAAGFVGVGVNATSSLYQAPSNSLLVTRAAQDKESLTSPSTMKTAFQPVHRRTHTELDASVGLSALSSA</sequence>
<dbReference type="RefSeq" id="XP_032826967.1">
    <property type="nucleotide sequence ID" value="XM_032971076.1"/>
</dbReference>
<proteinExistence type="inferred from homology"/>
<feature type="DNA-binding region" description="Homeobox" evidence="6">
    <location>
        <begin position="187"/>
        <end position="239"/>
    </location>
</feature>
<name>A0AAJ7U2A9_PETMA</name>
<dbReference type="SUPFAM" id="SSF46689">
    <property type="entry name" value="Homeodomain-like"/>
    <property type="match status" value="1"/>
</dbReference>
<evidence type="ECO:0000313" key="9">
    <source>
        <dbReference type="Proteomes" id="UP001318040"/>
    </source>
</evidence>
<feature type="compositionally biased region" description="Polar residues" evidence="7">
    <location>
        <begin position="345"/>
        <end position="366"/>
    </location>
</feature>
<dbReference type="GO" id="GO:0030182">
    <property type="term" value="P:neuron differentiation"/>
    <property type="evidence" value="ECO:0007669"/>
    <property type="project" value="TreeGrafter"/>
</dbReference>
<dbReference type="PANTHER" id="PTHR11211:SF14">
    <property type="entry name" value="IROQUOIS-CLASS HOMEODOMAIN PROTEIN IRX-3"/>
    <property type="match status" value="1"/>
</dbReference>
<dbReference type="InterPro" id="IPR009057">
    <property type="entry name" value="Homeodomain-like_sf"/>
</dbReference>
<evidence type="ECO:0000256" key="5">
    <source>
        <dbReference type="ARBA" id="ARBA00023242"/>
    </source>
</evidence>
<dbReference type="GO" id="GO:0005634">
    <property type="term" value="C:nucleus"/>
    <property type="evidence" value="ECO:0007669"/>
    <property type="project" value="UniProtKB-SubCell"/>
</dbReference>
<dbReference type="GO" id="GO:0000978">
    <property type="term" value="F:RNA polymerase II cis-regulatory region sequence-specific DNA binding"/>
    <property type="evidence" value="ECO:0007669"/>
    <property type="project" value="TreeGrafter"/>
</dbReference>
<dbReference type="InterPro" id="IPR003893">
    <property type="entry name" value="Iroquois_homeo"/>
</dbReference>
<dbReference type="InterPro" id="IPR008422">
    <property type="entry name" value="KN_HD"/>
</dbReference>
<feature type="region of interest" description="Disordered" evidence="7">
    <location>
        <begin position="432"/>
        <end position="451"/>
    </location>
</feature>
<dbReference type="SMART" id="SM00548">
    <property type="entry name" value="IRO"/>
    <property type="match status" value="1"/>
</dbReference>
<feature type="compositionally biased region" description="Acidic residues" evidence="7">
    <location>
        <begin position="266"/>
        <end position="313"/>
    </location>
</feature>
<protein>
    <submittedName>
        <fullName evidence="10">Iroquois-class homeodomain protein irx-3-like</fullName>
    </submittedName>
</protein>
<organism evidence="9 10">
    <name type="scientific">Petromyzon marinus</name>
    <name type="common">Sea lamprey</name>
    <dbReference type="NCBI Taxonomy" id="7757"/>
    <lineage>
        <taxon>Eukaryota</taxon>
        <taxon>Metazoa</taxon>
        <taxon>Chordata</taxon>
        <taxon>Craniata</taxon>
        <taxon>Vertebrata</taxon>
        <taxon>Cyclostomata</taxon>
        <taxon>Hyperoartia</taxon>
        <taxon>Petromyzontiformes</taxon>
        <taxon>Petromyzontidae</taxon>
        <taxon>Petromyzon</taxon>
    </lineage>
</organism>
<feature type="domain" description="Homeobox" evidence="8">
    <location>
        <begin position="185"/>
        <end position="238"/>
    </location>
</feature>
<dbReference type="InterPro" id="IPR017970">
    <property type="entry name" value="Homeobox_CS"/>
</dbReference>
<dbReference type="PANTHER" id="PTHR11211">
    <property type="entry name" value="IROQUOIS-CLASS HOMEODOMAIN PROTEIN IRX"/>
    <property type="match status" value="1"/>
</dbReference>
<keyword evidence="9" id="KW-1185">Reference proteome</keyword>
<dbReference type="InterPro" id="IPR001356">
    <property type="entry name" value="HD"/>
</dbReference>
<evidence type="ECO:0000256" key="7">
    <source>
        <dbReference type="SAM" id="MobiDB-lite"/>
    </source>
</evidence>
<gene>
    <name evidence="10" type="primary">LOC116952058</name>
</gene>
<comment type="subcellular location">
    <subcellularLocation>
        <location evidence="1 6">Nucleus</location>
    </subcellularLocation>
</comment>
<accession>A0AAJ7U2A9</accession>
<dbReference type="GO" id="GO:0048468">
    <property type="term" value="P:cell development"/>
    <property type="evidence" value="ECO:0007669"/>
    <property type="project" value="TreeGrafter"/>
</dbReference>
<evidence type="ECO:0000256" key="2">
    <source>
        <dbReference type="ARBA" id="ARBA00008446"/>
    </source>
</evidence>
<evidence type="ECO:0000259" key="8">
    <source>
        <dbReference type="PROSITE" id="PS50071"/>
    </source>
</evidence>
<feature type="compositionally biased region" description="Low complexity" evidence="7">
    <location>
        <begin position="435"/>
        <end position="445"/>
    </location>
</feature>
<comment type="similarity">
    <text evidence="2">Belongs to the TALE/IRO homeobox family.</text>
</comment>
<feature type="region of interest" description="Disordered" evidence="7">
    <location>
        <begin position="239"/>
        <end position="366"/>
    </location>
</feature>
<dbReference type="SMART" id="SM00389">
    <property type="entry name" value="HOX"/>
    <property type="match status" value="1"/>
</dbReference>
<feature type="compositionally biased region" description="Low complexity" evidence="7">
    <location>
        <begin position="390"/>
        <end position="409"/>
    </location>
</feature>
<dbReference type="FunFam" id="1.10.10.60:FF:000003">
    <property type="entry name" value="Iroquois-class homeobox protein IRX"/>
    <property type="match status" value="1"/>
</dbReference>
<keyword evidence="5 6" id="KW-0539">Nucleus</keyword>
<evidence type="ECO:0000256" key="4">
    <source>
        <dbReference type="ARBA" id="ARBA00023155"/>
    </source>
</evidence>
<dbReference type="GO" id="GO:0000981">
    <property type="term" value="F:DNA-binding transcription factor activity, RNA polymerase II-specific"/>
    <property type="evidence" value="ECO:0007669"/>
    <property type="project" value="InterPro"/>
</dbReference>
<evidence type="ECO:0000256" key="6">
    <source>
        <dbReference type="PROSITE-ProRule" id="PRU00108"/>
    </source>
</evidence>
<dbReference type="KEGG" id="pmrn:116952058"/>
<dbReference type="Gene3D" id="1.10.10.60">
    <property type="entry name" value="Homeodomain-like"/>
    <property type="match status" value="1"/>
</dbReference>
<evidence type="ECO:0000313" key="10">
    <source>
        <dbReference type="RefSeq" id="XP_032826967.1"/>
    </source>
</evidence>
<feature type="compositionally biased region" description="Basic and acidic residues" evidence="7">
    <location>
        <begin position="314"/>
        <end position="334"/>
    </location>
</feature>
<feature type="compositionally biased region" description="Basic residues" evidence="7">
    <location>
        <begin position="496"/>
        <end position="521"/>
    </location>
</feature>
<dbReference type="Pfam" id="PF05920">
    <property type="entry name" value="Homeobox_KN"/>
    <property type="match status" value="1"/>
</dbReference>
<dbReference type="PROSITE" id="PS00027">
    <property type="entry name" value="HOMEOBOX_1"/>
    <property type="match status" value="1"/>
</dbReference>
<dbReference type="Proteomes" id="UP001318040">
    <property type="component" value="Chromosome 45"/>
</dbReference>
<feature type="region of interest" description="Disordered" evidence="7">
    <location>
        <begin position="381"/>
        <end position="424"/>
    </location>
</feature>
<reference evidence="10" key="1">
    <citation type="submission" date="2025-08" db="UniProtKB">
        <authorList>
            <consortium name="RefSeq"/>
        </authorList>
    </citation>
    <scope>IDENTIFICATION</scope>
    <source>
        <tissue evidence="10">Sperm</tissue>
    </source>
</reference>
<dbReference type="AlphaFoldDB" id="A0AAJ7U2A9"/>
<dbReference type="PROSITE" id="PS50071">
    <property type="entry name" value="HOMEOBOX_2"/>
    <property type="match status" value="1"/>
</dbReference>